<dbReference type="Proteomes" id="UP001229421">
    <property type="component" value="Unassembled WGS sequence"/>
</dbReference>
<feature type="compositionally biased region" description="Polar residues" evidence="1">
    <location>
        <begin position="550"/>
        <end position="561"/>
    </location>
</feature>
<gene>
    <name evidence="2" type="ORF">QVD17_27904</name>
</gene>
<evidence type="ECO:0008006" key="4">
    <source>
        <dbReference type="Google" id="ProtNLM"/>
    </source>
</evidence>
<dbReference type="EMBL" id="JAUHHV010000007">
    <property type="protein sequence ID" value="KAK1418758.1"/>
    <property type="molecule type" value="Genomic_DNA"/>
</dbReference>
<dbReference type="CDD" id="cd00590">
    <property type="entry name" value="RRM_SF"/>
    <property type="match status" value="1"/>
</dbReference>
<evidence type="ECO:0000256" key="1">
    <source>
        <dbReference type="SAM" id="MobiDB-lite"/>
    </source>
</evidence>
<dbReference type="SUPFAM" id="SSF54928">
    <property type="entry name" value="RNA-binding domain, RBD"/>
    <property type="match status" value="1"/>
</dbReference>
<protein>
    <recommendedName>
        <fullName evidence="4">RRM domain-containing protein</fullName>
    </recommendedName>
</protein>
<proteinExistence type="predicted"/>
<dbReference type="Gene3D" id="3.30.70.330">
    <property type="match status" value="1"/>
</dbReference>
<dbReference type="InterPro" id="IPR012677">
    <property type="entry name" value="Nucleotide-bd_a/b_plait_sf"/>
</dbReference>
<reference evidence="2" key="1">
    <citation type="journal article" date="2023" name="bioRxiv">
        <title>Improved chromosome-level genome assembly for marigold (Tagetes erecta).</title>
        <authorList>
            <person name="Jiang F."/>
            <person name="Yuan L."/>
            <person name="Wang S."/>
            <person name="Wang H."/>
            <person name="Xu D."/>
            <person name="Wang A."/>
            <person name="Fan W."/>
        </authorList>
    </citation>
    <scope>NUCLEOTIDE SEQUENCE</scope>
    <source>
        <strain evidence="2">WSJ</strain>
        <tissue evidence="2">Leaf</tissue>
    </source>
</reference>
<feature type="region of interest" description="Disordered" evidence="1">
    <location>
        <begin position="1"/>
        <end position="34"/>
    </location>
</feature>
<comment type="caution">
    <text evidence="2">The sequence shown here is derived from an EMBL/GenBank/DDBJ whole genome shotgun (WGS) entry which is preliminary data.</text>
</comment>
<evidence type="ECO:0000313" key="3">
    <source>
        <dbReference type="Proteomes" id="UP001229421"/>
    </source>
</evidence>
<dbReference type="InterPro" id="IPR035979">
    <property type="entry name" value="RBD_domain_sf"/>
</dbReference>
<keyword evidence="3" id="KW-1185">Reference proteome</keyword>
<feature type="region of interest" description="Disordered" evidence="1">
    <location>
        <begin position="550"/>
        <end position="569"/>
    </location>
</feature>
<organism evidence="2 3">
    <name type="scientific">Tagetes erecta</name>
    <name type="common">African marigold</name>
    <dbReference type="NCBI Taxonomy" id="13708"/>
    <lineage>
        <taxon>Eukaryota</taxon>
        <taxon>Viridiplantae</taxon>
        <taxon>Streptophyta</taxon>
        <taxon>Embryophyta</taxon>
        <taxon>Tracheophyta</taxon>
        <taxon>Spermatophyta</taxon>
        <taxon>Magnoliopsida</taxon>
        <taxon>eudicotyledons</taxon>
        <taxon>Gunneridae</taxon>
        <taxon>Pentapetalae</taxon>
        <taxon>asterids</taxon>
        <taxon>campanulids</taxon>
        <taxon>Asterales</taxon>
        <taxon>Asteraceae</taxon>
        <taxon>Asteroideae</taxon>
        <taxon>Heliantheae alliance</taxon>
        <taxon>Tageteae</taxon>
        <taxon>Tagetes</taxon>
    </lineage>
</organism>
<dbReference type="AlphaFoldDB" id="A0AAD8NS04"/>
<dbReference type="GO" id="GO:0003676">
    <property type="term" value="F:nucleic acid binding"/>
    <property type="evidence" value="ECO:0007669"/>
    <property type="project" value="InterPro"/>
</dbReference>
<evidence type="ECO:0000313" key="2">
    <source>
        <dbReference type="EMBL" id="KAK1418758.1"/>
    </source>
</evidence>
<sequence>MEDGKQANLEDLRQRKAEEQKKIKDSNKKEDLGWQNGLRRKKRYKEQKEFKNKVTYFVTNLPNGCTREGLWAAYEQFDNLMYASVPPKKDRWGYTFGFLSFVDVLDPLVFQKKLEGVKVDGRITWMTISKFGKPSAAHHLTPPPKALAPKVNIPKNAANLNNDGPLNQTPNRVPLSYRDATLPVEGASPIAPVLQLRFDLDRPAAHPLKETSLLGCVVNLATLDNLNLLLHTKKDWPEYVVRYIGGLYVLLSFTNMVEAKLFLDLMAKEGSSIFSSLVVWDGLAPELQRIAWLTITGIPCHLFFRETANQIGTLCGKIVHESEASLMDSNMSFDRVAVLTNSGEKIRKSTLVSFNNNSFTVWIREDDEDWVPSFMSLEGRSKKQGGYGGISFCNSNGNDQMFADSGHSIVGNSNARPSDYDSVFEDSMVARNEGLDTLDFFAANDVMSNDIPTPREPFVNQHFPPNEKTAHDINYGAIPIRDNDMEKMWDQIFGPSDQQNEIQSRLHSHVGPMVSSQSGHRLLDSDPFNLGPIIDEVMIAKKTTAQVIDNNQTGGSTFTTGSKHRPRKSSLQRFPDLTENMGLAPWLKLSRFILNRRRRPLKKRGCNRPCASYDGPVPGAPSVSSFASEGKIIAQSDLVFTNYLDCSVGGDLQEDSVLHEQQMEPPSPEVDVRVQEEVQETIRINSLVQIDLTGFERQVRELVTEEGEIEVTQ</sequence>
<accession>A0AAD8NS04</accession>
<dbReference type="PANTHER" id="PTHR34427">
    <property type="entry name" value="DUF4283 DOMAIN PROTEIN"/>
    <property type="match status" value="1"/>
</dbReference>
<feature type="compositionally biased region" description="Basic and acidic residues" evidence="1">
    <location>
        <begin position="1"/>
        <end position="32"/>
    </location>
</feature>
<dbReference type="PANTHER" id="PTHR34427:SF5">
    <property type="entry name" value="DUF4283 DOMAIN-CONTAINING PROTEIN"/>
    <property type="match status" value="1"/>
</dbReference>
<name>A0AAD8NS04_TARER</name>